<keyword evidence="2 5" id="KW-0812">Transmembrane</keyword>
<dbReference type="PANTHER" id="PTHR12988">
    <property type="entry name" value="SPHINGOMYELIN PHOSPHODIESTERASE 4"/>
    <property type="match status" value="1"/>
</dbReference>
<evidence type="ECO:0000313" key="8">
    <source>
        <dbReference type="WBParaSite" id="TCLT_0000441001-mRNA-1"/>
    </source>
</evidence>
<evidence type="ECO:0000256" key="3">
    <source>
        <dbReference type="ARBA" id="ARBA00022989"/>
    </source>
</evidence>
<dbReference type="Pfam" id="PF14724">
    <property type="entry name" value="mit_SMPDase"/>
    <property type="match status" value="1"/>
</dbReference>
<evidence type="ECO:0000313" key="7">
    <source>
        <dbReference type="Proteomes" id="UP000276776"/>
    </source>
</evidence>
<dbReference type="GO" id="GO:0046513">
    <property type="term" value="P:ceramide biosynthetic process"/>
    <property type="evidence" value="ECO:0007669"/>
    <property type="project" value="TreeGrafter"/>
</dbReference>
<proteinExistence type="predicted"/>
<protein>
    <submittedName>
        <fullName evidence="8">Rab-GAP TBC domain-containing protein</fullName>
    </submittedName>
</protein>
<dbReference type="PANTHER" id="PTHR12988:SF6">
    <property type="entry name" value="SPHINGOMYELIN PHOSPHODIESTERASE 4"/>
    <property type="match status" value="1"/>
</dbReference>
<dbReference type="EMBL" id="UYYF01004287">
    <property type="protein sequence ID" value="VDN01503.1"/>
    <property type="molecule type" value="Genomic_DNA"/>
</dbReference>
<keyword evidence="4 5" id="KW-0472">Membrane</keyword>
<evidence type="ECO:0000256" key="5">
    <source>
        <dbReference type="SAM" id="Phobius"/>
    </source>
</evidence>
<evidence type="ECO:0000256" key="2">
    <source>
        <dbReference type="ARBA" id="ARBA00022692"/>
    </source>
</evidence>
<dbReference type="OMA" id="THRFDYS"/>
<dbReference type="GO" id="GO:0006685">
    <property type="term" value="P:sphingomyelin catabolic process"/>
    <property type="evidence" value="ECO:0007669"/>
    <property type="project" value="TreeGrafter"/>
</dbReference>
<feature type="transmembrane region" description="Helical" evidence="5">
    <location>
        <begin position="618"/>
        <end position="646"/>
    </location>
</feature>
<dbReference type="GO" id="GO:0046475">
    <property type="term" value="P:glycerophospholipid catabolic process"/>
    <property type="evidence" value="ECO:0007669"/>
    <property type="project" value="TreeGrafter"/>
</dbReference>
<comment type="subcellular location">
    <subcellularLocation>
        <location evidence="1">Membrane</location>
        <topology evidence="1">Single-pass membrane protein</topology>
    </subcellularLocation>
</comment>
<keyword evidence="3 5" id="KW-1133">Transmembrane helix</keyword>
<name>A0A0N5CVR2_THECL</name>
<evidence type="ECO:0000313" key="6">
    <source>
        <dbReference type="EMBL" id="VDN01503.1"/>
    </source>
</evidence>
<evidence type="ECO:0000256" key="4">
    <source>
        <dbReference type="ARBA" id="ARBA00023136"/>
    </source>
</evidence>
<dbReference type="GO" id="GO:0050290">
    <property type="term" value="F:sphingomyelin phosphodiesterase D activity"/>
    <property type="evidence" value="ECO:0007669"/>
    <property type="project" value="InterPro"/>
</dbReference>
<dbReference type="OrthoDB" id="2359216at2759"/>
<dbReference type="InterPro" id="IPR024129">
    <property type="entry name" value="Sphingomy_SMPD4"/>
</dbReference>
<reference evidence="6 7" key="2">
    <citation type="submission" date="2018-11" db="EMBL/GenBank/DDBJ databases">
        <authorList>
            <consortium name="Pathogen Informatics"/>
        </authorList>
    </citation>
    <scope>NUCLEOTIDE SEQUENCE [LARGE SCALE GENOMIC DNA]</scope>
</reference>
<organism evidence="8">
    <name type="scientific">Thelazia callipaeda</name>
    <name type="common">Oriental eyeworm</name>
    <name type="synonym">Parasitic nematode</name>
    <dbReference type="NCBI Taxonomy" id="103827"/>
    <lineage>
        <taxon>Eukaryota</taxon>
        <taxon>Metazoa</taxon>
        <taxon>Ecdysozoa</taxon>
        <taxon>Nematoda</taxon>
        <taxon>Chromadorea</taxon>
        <taxon>Rhabditida</taxon>
        <taxon>Spirurina</taxon>
        <taxon>Spiruromorpha</taxon>
        <taxon>Thelazioidea</taxon>
        <taxon>Thelaziidae</taxon>
        <taxon>Thelazia</taxon>
    </lineage>
</organism>
<dbReference type="WBParaSite" id="TCLT_0000441001-mRNA-1">
    <property type="protein sequence ID" value="TCLT_0000441001-mRNA-1"/>
    <property type="gene ID" value="TCLT_0000441001"/>
</dbReference>
<accession>A0A0N5CVR2</accession>
<dbReference type="AlphaFoldDB" id="A0A0N5CVR2"/>
<reference evidence="8" key="1">
    <citation type="submission" date="2017-02" db="UniProtKB">
        <authorList>
            <consortium name="WormBaseParasite"/>
        </authorList>
    </citation>
    <scope>IDENTIFICATION</scope>
</reference>
<dbReference type="Proteomes" id="UP000276776">
    <property type="component" value="Unassembled WGS sequence"/>
</dbReference>
<dbReference type="STRING" id="103827.A0A0N5CVR2"/>
<keyword evidence="7" id="KW-1185">Reference proteome</keyword>
<gene>
    <name evidence="6" type="ORF">TCLT_LOCUS4399</name>
</gene>
<sequence length="651" mass="76382">MDVCANFASHLSSTCDELRSRIQNKSYTMDTYFLQTAIDCIFNDMRIDLLSVLPQSGIVDSGEEYNRVIELVDTNSVVFKLLLESDVEMFEYFTKSFCQHLERTRCNFPLEVVQDSAYMRLLSDYVCFMLPVNDQKAIDVAIKEHRTENAIKSTFSTPLNLFKEEALRRYAICPSSHSIRTLRTIAQSVSPNFLIFICIIVRSYCSLSNWPTDYRFIALRFVLREIHVFAFTQSEDLNLSQTKLQLQWNVPFTDDLFNFFLSLFNRWPSNPSFTCLFDVWVTWIRPWRYCGGDLQRVMPFIRYNRRYYVELSDAFWRRNFPLECTLDVENLISYICVLTSQDMLEVYDCLDYDLESHILALFKLMKRCADNLHLTINKSEERLKKTNWLQRTFFYSASEMISEDVMLLSEQKKTLEALKKIITNANRAVLNSTSSEVQYDLANNNEDNRFDTALCEVSSVDKGSFHSHSSFNSSSSFRKQIPDYYVDPKTKLMYLTSKGRKQVHFLRLLVRECAVLRGTHRFDYSNCFKSTPPIIAPLRSNEVWWLSKFLYQFSRALNQTKFIQNLSQCYEDSTLTGFVARFVLDPEYPRVCVPAHSTFIAFQKPCLNLRYLAFYRNLIPLCIFSMLLLFLPFCYCSIALLVMMLYSKLML</sequence>
<dbReference type="GO" id="GO:0016020">
    <property type="term" value="C:membrane"/>
    <property type="evidence" value="ECO:0007669"/>
    <property type="project" value="UniProtKB-SubCell"/>
</dbReference>
<evidence type="ECO:0000256" key="1">
    <source>
        <dbReference type="ARBA" id="ARBA00004167"/>
    </source>
</evidence>